<comment type="caution">
    <text evidence="1">The sequence shown here is derived from an EMBL/GenBank/DDBJ whole genome shotgun (WGS) entry which is preliminary data.</text>
</comment>
<dbReference type="EMBL" id="BMAW01117759">
    <property type="protein sequence ID" value="GFT76753.1"/>
    <property type="molecule type" value="Genomic_DNA"/>
</dbReference>
<reference evidence="1" key="1">
    <citation type="submission" date="2020-08" db="EMBL/GenBank/DDBJ databases">
        <title>Multicomponent nature underlies the extraordinary mechanical properties of spider dragline silk.</title>
        <authorList>
            <person name="Kono N."/>
            <person name="Nakamura H."/>
            <person name="Mori M."/>
            <person name="Yoshida Y."/>
            <person name="Ohtoshi R."/>
            <person name="Malay A.D."/>
            <person name="Moran D.A.P."/>
            <person name="Tomita M."/>
            <person name="Numata K."/>
            <person name="Arakawa K."/>
        </authorList>
    </citation>
    <scope>NUCLEOTIDE SEQUENCE</scope>
</reference>
<dbReference type="Proteomes" id="UP000887013">
    <property type="component" value="Unassembled WGS sequence"/>
</dbReference>
<accession>A0A8X6U485</accession>
<evidence type="ECO:0000313" key="1">
    <source>
        <dbReference type="EMBL" id="GFT76753.1"/>
    </source>
</evidence>
<name>A0A8X6U485_NEPPI</name>
<keyword evidence="2" id="KW-1185">Reference proteome</keyword>
<evidence type="ECO:0000313" key="2">
    <source>
        <dbReference type="Proteomes" id="UP000887013"/>
    </source>
</evidence>
<proteinExistence type="predicted"/>
<gene>
    <name evidence="1" type="ORF">NPIL_98101</name>
</gene>
<sequence length="129" mass="14190">MVPASRLAQMSFCEEKTTKESHDKTCQSFKDMERLMDHAPISCPSGISMCSTCPTPQGIAHWRRVTNPATQSAECPAEYVTALGGSYLSTTTDLMDRIDKPRISNIPIAESLLVSDLENKEAMETCNVC</sequence>
<organism evidence="1 2">
    <name type="scientific">Nephila pilipes</name>
    <name type="common">Giant wood spider</name>
    <name type="synonym">Nephila maculata</name>
    <dbReference type="NCBI Taxonomy" id="299642"/>
    <lineage>
        <taxon>Eukaryota</taxon>
        <taxon>Metazoa</taxon>
        <taxon>Ecdysozoa</taxon>
        <taxon>Arthropoda</taxon>
        <taxon>Chelicerata</taxon>
        <taxon>Arachnida</taxon>
        <taxon>Araneae</taxon>
        <taxon>Araneomorphae</taxon>
        <taxon>Entelegynae</taxon>
        <taxon>Araneoidea</taxon>
        <taxon>Nephilidae</taxon>
        <taxon>Nephila</taxon>
    </lineage>
</organism>
<protein>
    <submittedName>
        <fullName evidence="1">Uncharacterized protein</fullName>
    </submittedName>
</protein>
<dbReference type="AlphaFoldDB" id="A0A8X6U485"/>